<reference evidence="1 2" key="1">
    <citation type="journal article" date="2014" name="Int. J. Syst. Evol. Microbiol.">
        <title>Solimonas terrae sp. nov., isolated from soil.</title>
        <authorList>
            <person name="Kim S.J."/>
            <person name="Moon J.Y."/>
            <person name="Weon H.Y."/>
            <person name="Ahn J.H."/>
            <person name="Chen W.M."/>
            <person name="Kwon S.W."/>
        </authorList>
    </citation>
    <scope>NUCLEOTIDE SEQUENCE [LARGE SCALE GENOMIC DNA]</scope>
    <source>
        <strain evidence="1 2">KIS83-12</strain>
    </source>
</reference>
<dbReference type="EMBL" id="JAAMOW010000009">
    <property type="protein sequence ID" value="NGY06444.1"/>
    <property type="molecule type" value="Genomic_DNA"/>
</dbReference>
<name>A0A6M2BVM9_9GAMM</name>
<keyword evidence="2" id="KW-1185">Reference proteome</keyword>
<organism evidence="1 2">
    <name type="scientific">Solimonas terrae</name>
    <dbReference type="NCBI Taxonomy" id="1396819"/>
    <lineage>
        <taxon>Bacteria</taxon>
        <taxon>Pseudomonadati</taxon>
        <taxon>Pseudomonadota</taxon>
        <taxon>Gammaproteobacteria</taxon>
        <taxon>Nevskiales</taxon>
        <taxon>Nevskiaceae</taxon>
        <taxon>Solimonas</taxon>
    </lineage>
</organism>
<sequence length="233" mass="25227">MVGWSVLREPANDAAADIDPLSLRIDRREEGSWQSVTTKINLTSASGSKTLYFVIGFGVVCGRLSGERVCIERPLEFFVPAGQTAAEHQWVSATMRTLSLAARGGFLVKALADLRKVSWDRGPVWYGRSKSGKGLVHDSEVAAIAWAIQQELQRRGYLDEHGNERPVAELAAHYANTRAFRDAPARDAGQSPAAAPMPPLPGLLAERCPQCRGGMAMKDGCPTCLDCGWSKCG</sequence>
<protein>
    <submittedName>
        <fullName evidence="1">Ribonucleoside-diphosphate reductase</fullName>
    </submittedName>
</protein>
<evidence type="ECO:0000313" key="1">
    <source>
        <dbReference type="EMBL" id="NGY06444.1"/>
    </source>
</evidence>
<dbReference type="Proteomes" id="UP000472676">
    <property type="component" value="Unassembled WGS sequence"/>
</dbReference>
<comment type="caution">
    <text evidence="1">The sequence shown here is derived from an EMBL/GenBank/DDBJ whole genome shotgun (WGS) entry which is preliminary data.</text>
</comment>
<gene>
    <name evidence="1" type="ORF">G7Y85_16850</name>
</gene>
<accession>A0A6M2BVM9</accession>
<evidence type="ECO:0000313" key="2">
    <source>
        <dbReference type="Proteomes" id="UP000472676"/>
    </source>
</evidence>
<proteinExistence type="predicted"/>
<dbReference type="AlphaFoldDB" id="A0A6M2BVM9"/>